<keyword evidence="1" id="KW-0812">Transmembrane</keyword>
<feature type="transmembrane region" description="Helical" evidence="1">
    <location>
        <begin position="396"/>
        <end position="413"/>
    </location>
</feature>
<dbReference type="Proteomes" id="UP000516428">
    <property type="component" value="Chromosome"/>
</dbReference>
<evidence type="ECO:0000256" key="1">
    <source>
        <dbReference type="SAM" id="Phobius"/>
    </source>
</evidence>
<feature type="transmembrane region" description="Helical" evidence="1">
    <location>
        <begin position="233"/>
        <end position="253"/>
    </location>
</feature>
<protein>
    <recommendedName>
        <fullName evidence="4">Integral membrane protein</fullName>
    </recommendedName>
</protein>
<reference evidence="2 3" key="1">
    <citation type="submission" date="2020-09" db="EMBL/GenBank/DDBJ databases">
        <title>A novel species.</title>
        <authorList>
            <person name="Gao J."/>
        </authorList>
    </citation>
    <scope>NUCLEOTIDE SEQUENCE [LARGE SCALE GENOMIC DNA]</scope>
    <source>
        <strain evidence="2 3">CRXT-Y-14</strain>
    </source>
</reference>
<gene>
    <name evidence="2" type="ORF">IAG42_18205</name>
</gene>
<sequence>MTRDDELSALRARVAELEAAAGRPARRRAGRTKSTFAVVLIVLAALLTPLGAVAVWSDALIGDTDRYVDTMAPLAEDPDVQNAVADRVTTAVMSRIEIADLLENVAPDDRPALEKALGAASGPITDGLTSFVHTVADRFVTSPAFATVWKQLNRTAHTAVDKALTGSGGDAVKVENGMVTLDLAPVVEQVKNGLVDRGLDVAGKIPEIHTEITVMESTGGLAKARKGFRLLQLLSWVLPLLVLLLAAAGVLLARRRRRALVTAALGIAAGALVLGLALWLGRAYYLDALPSSVSRPAAESVFDTLVRFLRSGVRMIAALGIVIALAAWLSGPGRWARATRDAWCGAIGSVRRSVTAGTFGPVGPWVHRMRTWLNWTVAAVAAAVLIAWNYPTGAVVAWIAFVALCALAIIEFLDVPEFQDAASPASLPPEGLAP</sequence>
<evidence type="ECO:0008006" key="4">
    <source>
        <dbReference type="Google" id="ProtNLM"/>
    </source>
</evidence>
<keyword evidence="1" id="KW-1133">Transmembrane helix</keyword>
<evidence type="ECO:0000313" key="2">
    <source>
        <dbReference type="EMBL" id="QNS05340.1"/>
    </source>
</evidence>
<name>A0A7H1B9D5_9ACTN</name>
<feature type="transmembrane region" description="Helical" evidence="1">
    <location>
        <begin position="260"/>
        <end position="280"/>
    </location>
</feature>
<dbReference type="RefSeq" id="WP_188338035.1">
    <property type="nucleotide sequence ID" value="NZ_CP061281.1"/>
</dbReference>
<evidence type="ECO:0000313" key="3">
    <source>
        <dbReference type="Proteomes" id="UP000516428"/>
    </source>
</evidence>
<accession>A0A7H1B9D5</accession>
<keyword evidence="3" id="KW-1185">Reference proteome</keyword>
<feature type="transmembrane region" description="Helical" evidence="1">
    <location>
        <begin position="36"/>
        <end position="56"/>
    </location>
</feature>
<feature type="transmembrane region" description="Helical" evidence="1">
    <location>
        <begin position="312"/>
        <end position="330"/>
    </location>
</feature>
<dbReference type="EMBL" id="CP061281">
    <property type="protein sequence ID" value="QNS05340.1"/>
    <property type="molecule type" value="Genomic_DNA"/>
</dbReference>
<dbReference type="AlphaFoldDB" id="A0A7H1B9D5"/>
<dbReference type="KEGG" id="sxn:IAG42_18205"/>
<organism evidence="2 3">
    <name type="scientific">Streptomyces xanthii</name>
    <dbReference type="NCBI Taxonomy" id="2768069"/>
    <lineage>
        <taxon>Bacteria</taxon>
        <taxon>Bacillati</taxon>
        <taxon>Actinomycetota</taxon>
        <taxon>Actinomycetes</taxon>
        <taxon>Kitasatosporales</taxon>
        <taxon>Streptomycetaceae</taxon>
        <taxon>Streptomyces</taxon>
    </lineage>
</organism>
<keyword evidence="1" id="KW-0472">Membrane</keyword>
<feature type="transmembrane region" description="Helical" evidence="1">
    <location>
        <begin position="372"/>
        <end position="390"/>
    </location>
</feature>
<proteinExistence type="predicted"/>